<sequence>MVTLVSGGPFASGSPALGSKKP</sequence>
<feature type="region of interest" description="Disordered" evidence="1">
    <location>
        <begin position="1"/>
        <end position="22"/>
    </location>
</feature>
<accession>A0A0A9BVZ3</accession>
<evidence type="ECO:0000313" key="2">
    <source>
        <dbReference type="EMBL" id="JAD65345.1"/>
    </source>
</evidence>
<name>A0A0A9BVZ3_ARUDO</name>
<reference evidence="2" key="2">
    <citation type="journal article" date="2015" name="Data Brief">
        <title>Shoot transcriptome of the giant reed, Arundo donax.</title>
        <authorList>
            <person name="Barrero R.A."/>
            <person name="Guerrero F.D."/>
            <person name="Moolhuijzen P."/>
            <person name="Goolsby J.A."/>
            <person name="Tidwell J."/>
            <person name="Bellgard S.E."/>
            <person name="Bellgard M.I."/>
        </authorList>
    </citation>
    <scope>NUCLEOTIDE SEQUENCE</scope>
    <source>
        <tissue evidence="2">Shoot tissue taken approximately 20 cm above the soil surface</tissue>
    </source>
</reference>
<organism evidence="2">
    <name type="scientific">Arundo donax</name>
    <name type="common">Giant reed</name>
    <name type="synonym">Donax arundinaceus</name>
    <dbReference type="NCBI Taxonomy" id="35708"/>
    <lineage>
        <taxon>Eukaryota</taxon>
        <taxon>Viridiplantae</taxon>
        <taxon>Streptophyta</taxon>
        <taxon>Embryophyta</taxon>
        <taxon>Tracheophyta</taxon>
        <taxon>Spermatophyta</taxon>
        <taxon>Magnoliopsida</taxon>
        <taxon>Liliopsida</taxon>
        <taxon>Poales</taxon>
        <taxon>Poaceae</taxon>
        <taxon>PACMAD clade</taxon>
        <taxon>Arundinoideae</taxon>
        <taxon>Arundineae</taxon>
        <taxon>Arundo</taxon>
    </lineage>
</organism>
<dbReference type="EMBL" id="GBRH01232550">
    <property type="protein sequence ID" value="JAD65345.1"/>
    <property type="molecule type" value="Transcribed_RNA"/>
</dbReference>
<reference evidence="2" key="1">
    <citation type="submission" date="2014-09" db="EMBL/GenBank/DDBJ databases">
        <authorList>
            <person name="Magalhaes I.L.F."/>
            <person name="Oliveira U."/>
            <person name="Santos F.R."/>
            <person name="Vidigal T.H.D.A."/>
            <person name="Brescovit A.D."/>
            <person name="Santos A.J."/>
        </authorList>
    </citation>
    <scope>NUCLEOTIDE SEQUENCE</scope>
    <source>
        <tissue evidence="2">Shoot tissue taken approximately 20 cm above the soil surface</tissue>
    </source>
</reference>
<proteinExistence type="predicted"/>
<protein>
    <submittedName>
        <fullName evidence="2">GSVIVT00036358001</fullName>
    </submittedName>
</protein>
<dbReference type="AlphaFoldDB" id="A0A0A9BVZ3"/>
<evidence type="ECO:0000256" key="1">
    <source>
        <dbReference type="SAM" id="MobiDB-lite"/>
    </source>
</evidence>